<evidence type="ECO:0000313" key="2">
    <source>
        <dbReference type="EMBL" id="CAA9214526.1"/>
    </source>
</evidence>
<feature type="non-terminal residue" evidence="2">
    <location>
        <position position="240"/>
    </location>
</feature>
<dbReference type="EC" id="2.4.1.187" evidence="2"/>
<feature type="non-terminal residue" evidence="2">
    <location>
        <position position="1"/>
    </location>
</feature>
<sequence length="240" mass="24469">GVRRAAPGRGGGPGGGARPVLALRLRGHTQRRPPDPPVVQAGTRAVVRGRGAPLAGQPGGGAARAAVRPRRAAGGDRQRSHRGPSRAGGDRVGGSGGRPRRLGGDRRCPPRPVRLGAPRPPQPAHGLRPRAGGAGSGHTFCGRPPGSLLLPRGGLAAAGDRRRSAGSAGEGHRHRPLHRRQPAVPHGRRAPCAPGRPRRGPGMGLAAGQRPTPFGPALLAGQPSDRPPDLARSPAPARRL</sequence>
<proteinExistence type="predicted"/>
<dbReference type="AlphaFoldDB" id="A0A6J4H6N4"/>
<evidence type="ECO:0000256" key="1">
    <source>
        <dbReference type="SAM" id="MobiDB-lite"/>
    </source>
</evidence>
<feature type="region of interest" description="Disordered" evidence="1">
    <location>
        <begin position="1"/>
        <end position="240"/>
    </location>
</feature>
<dbReference type="GO" id="GO:0047244">
    <property type="term" value="F:N-acetylglucosaminyldiphosphoundecaprenol N-acetyl-beta-D-mannosaminyltransferase activity"/>
    <property type="evidence" value="ECO:0007669"/>
    <property type="project" value="UniProtKB-EC"/>
</dbReference>
<accession>A0A6J4H6N4</accession>
<dbReference type="EMBL" id="CADCTL010000022">
    <property type="protein sequence ID" value="CAA9214526.1"/>
    <property type="molecule type" value="Genomic_DNA"/>
</dbReference>
<feature type="compositionally biased region" description="Gly residues" evidence="1">
    <location>
        <begin position="8"/>
        <end position="17"/>
    </location>
</feature>
<feature type="compositionally biased region" description="Basic residues" evidence="1">
    <location>
        <begin position="172"/>
        <end position="189"/>
    </location>
</feature>
<keyword evidence="2" id="KW-0328">Glycosyltransferase</keyword>
<reference evidence="2" key="1">
    <citation type="submission" date="2020-02" db="EMBL/GenBank/DDBJ databases">
        <authorList>
            <person name="Meier V. D."/>
        </authorList>
    </citation>
    <scope>NUCLEOTIDE SEQUENCE</scope>
    <source>
        <strain evidence="2">AVDCRST_MAG04</strain>
    </source>
</reference>
<keyword evidence="2" id="KW-0808">Transferase</keyword>
<organism evidence="2">
    <name type="scientific">uncultured Acetobacteraceae bacterium</name>
    <dbReference type="NCBI Taxonomy" id="169975"/>
    <lineage>
        <taxon>Bacteria</taxon>
        <taxon>Pseudomonadati</taxon>
        <taxon>Pseudomonadota</taxon>
        <taxon>Alphaproteobacteria</taxon>
        <taxon>Acetobacterales</taxon>
        <taxon>Acetobacteraceae</taxon>
        <taxon>environmental samples</taxon>
    </lineage>
</organism>
<protein>
    <submittedName>
        <fullName evidence="2">N-acetylmannosaminyltransferase</fullName>
        <ecNumber evidence="2">2.4.1.187</ecNumber>
    </submittedName>
</protein>
<name>A0A6J4H6N4_9PROT</name>
<feature type="compositionally biased region" description="Low complexity" evidence="1">
    <location>
        <begin position="142"/>
        <end position="158"/>
    </location>
</feature>
<gene>
    <name evidence="2" type="ORF">AVDCRST_MAG04-304</name>
</gene>